<dbReference type="PROSITE" id="PS50977">
    <property type="entry name" value="HTH_TETR_2"/>
    <property type="match status" value="1"/>
</dbReference>
<evidence type="ECO:0000313" key="7">
    <source>
        <dbReference type="Proteomes" id="UP000681341"/>
    </source>
</evidence>
<comment type="caution">
    <text evidence="6">The sequence shown here is derived from an EMBL/GenBank/DDBJ whole genome shotgun (WGS) entry which is preliminary data.</text>
</comment>
<dbReference type="Gene3D" id="1.10.357.10">
    <property type="entry name" value="Tetracycline Repressor, domain 2"/>
    <property type="match status" value="1"/>
</dbReference>
<dbReference type="Pfam" id="PF13305">
    <property type="entry name" value="TetR_C_33"/>
    <property type="match status" value="1"/>
</dbReference>
<dbReference type="Proteomes" id="UP000681341">
    <property type="component" value="Unassembled WGS sequence"/>
</dbReference>
<keyword evidence="7" id="KW-1185">Reference proteome</keyword>
<feature type="DNA-binding region" description="H-T-H motif" evidence="4">
    <location>
        <begin position="48"/>
        <end position="67"/>
    </location>
</feature>
<dbReference type="Pfam" id="PF00440">
    <property type="entry name" value="TetR_N"/>
    <property type="match status" value="1"/>
</dbReference>
<dbReference type="SUPFAM" id="SSF48498">
    <property type="entry name" value="Tetracyclin repressor-like, C-terminal domain"/>
    <property type="match status" value="1"/>
</dbReference>
<organism evidence="6 7">
    <name type="scientific">Glycomyces niveus</name>
    <dbReference type="NCBI Taxonomy" id="2820287"/>
    <lineage>
        <taxon>Bacteria</taxon>
        <taxon>Bacillati</taxon>
        <taxon>Actinomycetota</taxon>
        <taxon>Actinomycetes</taxon>
        <taxon>Glycomycetales</taxon>
        <taxon>Glycomycetaceae</taxon>
        <taxon>Glycomyces</taxon>
    </lineage>
</organism>
<sequence length="205" mass="22003">MAVVVFDTVKIRATVVLVTDRYHHGDLRRALIAAAVEAIAESGPSALSLRAVAKRAGVSHAAPAHHFGDKAGLLTAVAAEGYDRFADALERAWEATGDFVEVGVAYVRFAIDNKAYFETMFRPELLHEDDPDLQRAESRSNDALVRGAGAQRPDAAFNAEALGAWSLVHGFAGLLMGGNFPQAVKDDPEAALRDIATHVRFGKHS</sequence>
<name>A0ABS3UAQ0_9ACTN</name>
<feature type="domain" description="HTH tetR-type" evidence="5">
    <location>
        <begin position="25"/>
        <end position="85"/>
    </location>
</feature>
<protein>
    <submittedName>
        <fullName evidence="6">TetR/AcrR family transcriptional regulator</fullName>
    </submittedName>
</protein>
<dbReference type="InterPro" id="IPR001647">
    <property type="entry name" value="HTH_TetR"/>
</dbReference>
<proteinExistence type="predicted"/>
<evidence type="ECO:0000256" key="4">
    <source>
        <dbReference type="PROSITE-ProRule" id="PRU00335"/>
    </source>
</evidence>
<dbReference type="InterPro" id="IPR009057">
    <property type="entry name" value="Homeodomain-like_sf"/>
</dbReference>
<dbReference type="InterPro" id="IPR036271">
    <property type="entry name" value="Tet_transcr_reg_TetR-rel_C_sf"/>
</dbReference>
<dbReference type="PRINTS" id="PR00455">
    <property type="entry name" value="HTHTETR"/>
</dbReference>
<evidence type="ECO:0000313" key="6">
    <source>
        <dbReference type="EMBL" id="MBO3735803.1"/>
    </source>
</evidence>
<evidence type="ECO:0000256" key="1">
    <source>
        <dbReference type="ARBA" id="ARBA00023015"/>
    </source>
</evidence>
<reference evidence="6 7" key="1">
    <citation type="submission" date="2021-03" db="EMBL/GenBank/DDBJ databases">
        <title>Glycomyces sp. nov., a novel actinomycete isolated from soil.</title>
        <authorList>
            <person name="Yang X."/>
            <person name="Xu X."/>
        </authorList>
    </citation>
    <scope>NUCLEOTIDE SEQUENCE [LARGE SCALE GENOMIC DNA]</scope>
    <source>
        <strain evidence="6 7">NEAU-S30</strain>
    </source>
</reference>
<gene>
    <name evidence="6" type="ORF">J5V16_23505</name>
</gene>
<keyword evidence="2 4" id="KW-0238">DNA-binding</keyword>
<accession>A0ABS3UAQ0</accession>
<dbReference type="PANTHER" id="PTHR30055">
    <property type="entry name" value="HTH-TYPE TRANSCRIPTIONAL REGULATOR RUTR"/>
    <property type="match status" value="1"/>
</dbReference>
<dbReference type="SUPFAM" id="SSF46689">
    <property type="entry name" value="Homeodomain-like"/>
    <property type="match status" value="1"/>
</dbReference>
<keyword evidence="1" id="KW-0805">Transcription regulation</keyword>
<evidence type="ECO:0000256" key="2">
    <source>
        <dbReference type="ARBA" id="ARBA00023125"/>
    </source>
</evidence>
<evidence type="ECO:0000259" key="5">
    <source>
        <dbReference type="PROSITE" id="PS50977"/>
    </source>
</evidence>
<dbReference type="PANTHER" id="PTHR30055:SF220">
    <property type="entry name" value="TETR-FAMILY REGULATORY PROTEIN"/>
    <property type="match status" value="1"/>
</dbReference>
<dbReference type="InterPro" id="IPR025996">
    <property type="entry name" value="MT1864/Rv1816-like_C"/>
</dbReference>
<dbReference type="EMBL" id="JAGFNP010000018">
    <property type="protein sequence ID" value="MBO3735803.1"/>
    <property type="molecule type" value="Genomic_DNA"/>
</dbReference>
<keyword evidence="3" id="KW-0804">Transcription</keyword>
<dbReference type="InterPro" id="IPR050109">
    <property type="entry name" value="HTH-type_TetR-like_transc_reg"/>
</dbReference>
<evidence type="ECO:0000256" key="3">
    <source>
        <dbReference type="ARBA" id="ARBA00023163"/>
    </source>
</evidence>